<dbReference type="EMBL" id="ACDX02000002">
    <property type="protein sequence ID" value="EFC89587.1"/>
    <property type="molecule type" value="Genomic_DNA"/>
</dbReference>
<dbReference type="RefSeq" id="WP_003741318.1">
    <property type="nucleotide sequence ID" value="NZ_ACDX02000002.1"/>
</dbReference>
<gene>
    <name evidence="1" type="ORF">NEIMUCOT_04003</name>
</gene>
<dbReference type="AlphaFoldDB" id="D2ZTR7"/>
<evidence type="ECO:0000313" key="2">
    <source>
        <dbReference type="Proteomes" id="UP000003344"/>
    </source>
</evidence>
<dbReference type="eggNOG" id="ENOG5033E5Q">
    <property type="taxonomic scope" value="Bacteria"/>
</dbReference>
<dbReference type="Proteomes" id="UP000003344">
    <property type="component" value="Unassembled WGS sequence"/>
</dbReference>
<dbReference type="STRING" id="546266.NEIMUCOT_04003"/>
<reference evidence="1 2" key="1">
    <citation type="submission" date="2009-10" db="EMBL/GenBank/DDBJ databases">
        <authorList>
            <person name="Weinstock G."/>
            <person name="Sodergren E."/>
            <person name="Clifton S."/>
            <person name="Fulton L."/>
            <person name="Fulton B."/>
            <person name="Courtney L."/>
            <person name="Fronick C."/>
            <person name="Harrison M."/>
            <person name="Strong C."/>
            <person name="Farmer C."/>
            <person name="Delahaunty K."/>
            <person name="Markovic C."/>
            <person name="Hall O."/>
            <person name="Minx P."/>
            <person name="Tomlinson C."/>
            <person name="Mitreva M."/>
            <person name="Nelson J."/>
            <person name="Hou S."/>
            <person name="Wollam A."/>
            <person name="Pepin K.H."/>
            <person name="Johnson M."/>
            <person name="Bhonagiri V."/>
            <person name="Nash W.E."/>
            <person name="Warren W."/>
            <person name="Chinwalla A."/>
            <person name="Mardis E.R."/>
            <person name="Wilson R.K."/>
        </authorList>
    </citation>
    <scope>NUCLEOTIDE SEQUENCE [LARGE SCALE GENOMIC DNA]</scope>
    <source>
        <strain evidence="2">ATCC 25996 / DSM 4631 / NCTC 10774 / M26</strain>
    </source>
</reference>
<proteinExistence type="predicted"/>
<organism evidence="1 2">
    <name type="scientific">Neisseria mucosa (strain ATCC 25996 / DSM 4631 / NCTC 10774 / M26)</name>
    <dbReference type="NCBI Taxonomy" id="546266"/>
    <lineage>
        <taxon>Bacteria</taxon>
        <taxon>Pseudomonadati</taxon>
        <taxon>Pseudomonadota</taxon>
        <taxon>Betaproteobacteria</taxon>
        <taxon>Neisseriales</taxon>
        <taxon>Neisseriaceae</taxon>
        <taxon>Neisseria</taxon>
    </lineage>
</organism>
<evidence type="ECO:0000313" key="1">
    <source>
        <dbReference type="EMBL" id="EFC89587.1"/>
    </source>
</evidence>
<protein>
    <submittedName>
        <fullName evidence="1">Uncharacterized protein</fullName>
    </submittedName>
</protein>
<comment type="caution">
    <text evidence="1">The sequence shown here is derived from an EMBL/GenBank/DDBJ whole genome shotgun (WGS) entry which is preliminary data.</text>
</comment>
<sequence>MGLLNTDNLRFSDPIYGGRGYIAGEAEGIVSVGGQPAERKILLFERQSFKVIRSQWSKPDGTYRFDYLNPNKEFLMVALDHKKQYEPVSYDFIKPYVDTDGG</sequence>
<name>D2ZTR7_NEIM2</name>
<accession>D2ZTR7</accession>